<proteinExistence type="predicted"/>
<evidence type="ECO:0000313" key="1">
    <source>
        <dbReference type="EMBL" id="KAL0489923.1"/>
    </source>
</evidence>
<protein>
    <recommendedName>
        <fullName evidence="3">HNH endonuclease</fullName>
    </recommendedName>
</protein>
<reference evidence="1 2" key="1">
    <citation type="submission" date="2024-03" db="EMBL/GenBank/DDBJ databases">
        <title>The Acrasis kona genome and developmental transcriptomes reveal deep origins of eukaryotic multicellular pathways.</title>
        <authorList>
            <person name="Sheikh S."/>
            <person name="Fu C.-J."/>
            <person name="Brown M.W."/>
            <person name="Baldauf S.L."/>
        </authorList>
    </citation>
    <scope>NUCLEOTIDE SEQUENCE [LARGE SCALE GENOMIC DNA]</scope>
    <source>
        <strain evidence="1 2">ATCC MYA-3509</strain>
    </source>
</reference>
<dbReference type="EMBL" id="JAOPGA020001618">
    <property type="protein sequence ID" value="KAL0489923.1"/>
    <property type="molecule type" value="Genomic_DNA"/>
</dbReference>
<accession>A0AAW2ZLR5</accession>
<dbReference type="Proteomes" id="UP001431209">
    <property type="component" value="Unassembled WGS sequence"/>
</dbReference>
<comment type="caution">
    <text evidence="1">The sequence shown here is derived from an EMBL/GenBank/DDBJ whole genome shotgun (WGS) entry which is preliminary data.</text>
</comment>
<keyword evidence="2" id="KW-1185">Reference proteome</keyword>
<dbReference type="Gene3D" id="3.30.40.220">
    <property type="match status" value="1"/>
</dbReference>
<evidence type="ECO:0000313" key="2">
    <source>
        <dbReference type="Proteomes" id="UP001431209"/>
    </source>
</evidence>
<name>A0AAW2ZLR5_9EUKA</name>
<gene>
    <name evidence="1" type="ORF">AKO1_005456</name>
</gene>
<evidence type="ECO:0008006" key="3">
    <source>
        <dbReference type="Google" id="ProtNLM"/>
    </source>
</evidence>
<organism evidence="1 2">
    <name type="scientific">Acrasis kona</name>
    <dbReference type="NCBI Taxonomy" id="1008807"/>
    <lineage>
        <taxon>Eukaryota</taxon>
        <taxon>Discoba</taxon>
        <taxon>Heterolobosea</taxon>
        <taxon>Tetramitia</taxon>
        <taxon>Eutetramitia</taxon>
        <taxon>Acrasidae</taxon>
        <taxon>Acrasis</taxon>
    </lineage>
</organism>
<sequence>MRNESSITDFYLNLQKVYCNISKLPACNNLSLTEQLVNRCNNQAQTLVSESSWRQISVEYNDYFRKVDDVRPFTQVLLYYSSRDLPENYNRGYSDMLFNGRQIPYYYYYAIRRLPCAYCGESIKAILGTALDRIHNKYIDKNGIECIGPYSLYNVLPCCLACNRLRNDEQTVDEFWEQTKRLYFFLNDIVNNYGLEYLPFRLVEIVNIRAQATLPADLLRALREERSQPLL</sequence>
<dbReference type="AlphaFoldDB" id="A0AAW2ZLR5"/>